<organism evidence="7 8">
    <name type="scientific">Pseudoxanthomonas japonensis</name>
    <dbReference type="NCBI Taxonomy" id="69284"/>
    <lineage>
        <taxon>Bacteria</taxon>
        <taxon>Pseudomonadati</taxon>
        <taxon>Pseudomonadota</taxon>
        <taxon>Gammaproteobacteria</taxon>
        <taxon>Lysobacterales</taxon>
        <taxon>Lysobacteraceae</taxon>
        <taxon>Pseudoxanthomonas</taxon>
    </lineage>
</organism>
<proteinExistence type="inferred from homology"/>
<protein>
    <recommendedName>
        <fullName evidence="6">SURF1-like protein</fullName>
    </recommendedName>
</protein>
<dbReference type="Pfam" id="PF02104">
    <property type="entry name" value="SURF1"/>
    <property type="match status" value="1"/>
</dbReference>
<keyword evidence="3 6" id="KW-0812">Transmembrane</keyword>
<reference evidence="7 8" key="1">
    <citation type="submission" date="2017-10" db="EMBL/GenBank/DDBJ databases">
        <title>Whole genome sequencing of members of genus Pseudoxanthomonas.</title>
        <authorList>
            <person name="Kumar S."/>
            <person name="Bansal K."/>
            <person name="Kaur A."/>
            <person name="Patil P."/>
            <person name="Sharma S."/>
            <person name="Patil P.B."/>
        </authorList>
    </citation>
    <scope>NUCLEOTIDE SEQUENCE [LARGE SCALE GENOMIC DNA]</scope>
    <source>
        <strain evidence="7 8">DSM 17109</strain>
    </source>
</reference>
<dbReference type="InterPro" id="IPR045214">
    <property type="entry name" value="Surf1/Surf4"/>
</dbReference>
<evidence type="ECO:0000256" key="5">
    <source>
        <dbReference type="ARBA" id="ARBA00023136"/>
    </source>
</evidence>
<evidence type="ECO:0000256" key="4">
    <source>
        <dbReference type="ARBA" id="ARBA00022989"/>
    </source>
</evidence>
<feature type="transmembrane region" description="Helical" evidence="6">
    <location>
        <begin position="217"/>
        <end position="239"/>
    </location>
</feature>
<evidence type="ECO:0000256" key="3">
    <source>
        <dbReference type="ARBA" id="ARBA00022692"/>
    </source>
</evidence>
<dbReference type="InterPro" id="IPR002994">
    <property type="entry name" value="Surf1/Shy1"/>
</dbReference>
<dbReference type="PANTHER" id="PTHR23427:SF2">
    <property type="entry name" value="SURFEIT LOCUS PROTEIN 1"/>
    <property type="match status" value="1"/>
</dbReference>
<keyword evidence="4 6" id="KW-1133">Transmembrane helix</keyword>
<dbReference type="EMBL" id="PDWW01000023">
    <property type="protein sequence ID" value="KAF1723837.1"/>
    <property type="molecule type" value="Genomic_DNA"/>
</dbReference>
<dbReference type="CDD" id="cd06662">
    <property type="entry name" value="SURF1"/>
    <property type="match status" value="1"/>
</dbReference>
<comment type="caution">
    <text evidence="7">The sequence shown here is derived from an EMBL/GenBank/DDBJ whole genome shotgun (WGS) entry which is preliminary data.</text>
</comment>
<evidence type="ECO:0000256" key="1">
    <source>
        <dbReference type="ARBA" id="ARBA00004370"/>
    </source>
</evidence>
<dbReference type="Proteomes" id="UP000781710">
    <property type="component" value="Unassembled WGS sequence"/>
</dbReference>
<gene>
    <name evidence="7" type="ORF">CSC78_14715</name>
</gene>
<dbReference type="PROSITE" id="PS50895">
    <property type="entry name" value="SURF1"/>
    <property type="match status" value="1"/>
</dbReference>
<dbReference type="RefSeq" id="WP_162338621.1">
    <property type="nucleotide sequence ID" value="NZ_JBHSRQ010000004.1"/>
</dbReference>
<keyword evidence="6" id="KW-1003">Cell membrane</keyword>
<name>A0ABQ6ZEL4_9GAMM</name>
<comment type="subcellular location">
    <subcellularLocation>
        <location evidence="6">Cell membrane</location>
        <topology evidence="6">Multi-pass membrane protein</topology>
    </subcellularLocation>
    <subcellularLocation>
        <location evidence="1">Membrane</location>
    </subcellularLocation>
</comment>
<dbReference type="PANTHER" id="PTHR23427">
    <property type="entry name" value="SURFEIT LOCUS PROTEIN"/>
    <property type="match status" value="1"/>
</dbReference>
<accession>A0ABQ6ZEL4</accession>
<keyword evidence="8" id="KW-1185">Reference proteome</keyword>
<keyword evidence="5 6" id="KW-0472">Membrane</keyword>
<evidence type="ECO:0000256" key="6">
    <source>
        <dbReference type="RuleBase" id="RU363076"/>
    </source>
</evidence>
<feature type="transmembrane region" description="Helical" evidence="6">
    <location>
        <begin position="16"/>
        <end position="37"/>
    </location>
</feature>
<sequence>MTASATATPVPPRRRWLVAFAVLLAGAFCGFIALGVWQVQRLAWKHELIARVDARIHAKAVPSPSRAQWPAVSDANDSYRRVSVSGRFVPGSETRTQAVTELGGGFWLLQPLHTDGGDYVLVNRGFVPTSAPSAPAPAGRVSVQGLLRISEPEGGFLRHNVPEQDRWYSRDVAAIARKHGLPAEQVAPFFIDADRDAASRDWPRGGMTVVKFRDSHLSYALTWFGLALLTLLAGGYLVASERRLRHDRRRNDSRPDHARTHEPG</sequence>
<evidence type="ECO:0000313" key="8">
    <source>
        <dbReference type="Proteomes" id="UP000781710"/>
    </source>
</evidence>
<evidence type="ECO:0000256" key="2">
    <source>
        <dbReference type="ARBA" id="ARBA00007165"/>
    </source>
</evidence>
<evidence type="ECO:0000313" key="7">
    <source>
        <dbReference type="EMBL" id="KAF1723837.1"/>
    </source>
</evidence>
<comment type="similarity">
    <text evidence="2 6">Belongs to the SURF1 family.</text>
</comment>